<evidence type="ECO:0000313" key="2">
    <source>
        <dbReference type="Proteomes" id="UP000194236"/>
    </source>
</evidence>
<accession>A0A1Y3BC44</accession>
<dbReference type="Proteomes" id="UP000194236">
    <property type="component" value="Unassembled WGS sequence"/>
</dbReference>
<organism evidence="1 2">
    <name type="scientific">Euroglyphus maynei</name>
    <name type="common">Mayne's house dust mite</name>
    <dbReference type="NCBI Taxonomy" id="6958"/>
    <lineage>
        <taxon>Eukaryota</taxon>
        <taxon>Metazoa</taxon>
        <taxon>Ecdysozoa</taxon>
        <taxon>Arthropoda</taxon>
        <taxon>Chelicerata</taxon>
        <taxon>Arachnida</taxon>
        <taxon>Acari</taxon>
        <taxon>Acariformes</taxon>
        <taxon>Sarcoptiformes</taxon>
        <taxon>Astigmata</taxon>
        <taxon>Psoroptidia</taxon>
        <taxon>Analgoidea</taxon>
        <taxon>Pyroglyphidae</taxon>
        <taxon>Pyroglyphinae</taxon>
        <taxon>Euroglyphus</taxon>
    </lineage>
</organism>
<dbReference type="AlphaFoldDB" id="A0A1Y3BC44"/>
<dbReference type="OrthoDB" id="10645440at2759"/>
<protein>
    <submittedName>
        <fullName evidence="1">Uncharacterized protein</fullName>
    </submittedName>
</protein>
<proteinExistence type="predicted"/>
<sequence>MIQQTCNVPEIISVISDALQGYAGDLTSVMCGDYTDDSDRCDTIIDSIPKWDNKKPLQWKTFAMPLVEIVDSFQFDNNGRK</sequence>
<comment type="caution">
    <text evidence="1">The sequence shown here is derived from an EMBL/GenBank/DDBJ whole genome shotgun (WGS) entry which is preliminary data.</text>
</comment>
<keyword evidence="2" id="KW-1185">Reference proteome</keyword>
<dbReference type="EMBL" id="MUJZ01034138">
    <property type="protein sequence ID" value="OTF77136.1"/>
    <property type="molecule type" value="Genomic_DNA"/>
</dbReference>
<name>A0A1Y3BC44_EURMA</name>
<gene>
    <name evidence="1" type="ORF">BLA29_003745</name>
</gene>
<reference evidence="1 2" key="1">
    <citation type="submission" date="2017-03" db="EMBL/GenBank/DDBJ databases">
        <title>Genome Survey of Euroglyphus maynei.</title>
        <authorList>
            <person name="Arlian L.G."/>
            <person name="Morgan M.S."/>
            <person name="Rider S.D."/>
        </authorList>
    </citation>
    <scope>NUCLEOTIDE SEQUENCE [LARGE SCALE GENOMIC DNA]</scope>
    <source>
        <strain evidence="1">Arlian Lab</strain>
        <tissue evidence="1">Whole body</tissue>
    </source>
</reference>
<evidence type="ECO:0000313" key="1">
    <source>
        <dbReference type="EMBL" id="OTF77136.1"/>
    </source>
</evidence>